<keyword evidence="6 9" id="KW-1133">Transmembrane helix</keyword>
<dbReference type="PROSITE" id="PS50928">
    <property type="entry name" value="ABC_TM1"/>
    <property type="match status" value="1"/>
</dbReference>
<dbReference type="InterPro" id="IPR035906">
    <property type="entry name" value="MetI-like_sf"/>
</dbReference>
<keyword evidence="5 9" id="KW-0812">Transmembrane</keyword>
<dbReference type="GO" id="GO:0042918">
    <property type="term" value="P:alkanesulfonate transmembrane transport"/>
    <property type="evidence" value="ECO:0007669"/>
    <property type="project" value="UniProtKB-ARBA"/>
</dbReference>
<keyword evidence="7 9" id="KW-0472">Membrane</keyword>
<feature type="transmembrane region" description="Helical" evidence="9">
    <location>
        <begin position="142"/>
        <end position="161"/>
    </location>
</feature>
<dbReference type="AlphaFoldDB" id="A0A0H3FVZ0"/>
<dbReference type="Pfam" id="PF00528">
    <property type="entry name" value="BPD_transp_1"/>
    <property type="match status" value="1"/>
</dbReference>
<comment type="subcellular location">
    <subcellularLocation>
        <location evidence="1 9">Cell membrane</location>
        <topology evidence="1 9">Multi-pass membrane protein</topology>
    </subcellularLocation>
</comment>
<evidence type="ECO:0000256" key="2">
    <source>
        <dbReference type="ARBA" id="ARBA00009306"/>
    </source>
</evidence>
<dbReference type="FunFam" id="1.10.3720.10:FF:000003">
    <property type="entry name" value="Aliphatic sulfonate ABC transporter permease"/>
    <property type="match status" value="1"/>
</dbReference>
<evidence type="ECO:0000256" key="6">
    <source>
        <dbReference type="ARBA" id="ARBA00022989"/>
    </source>
</evidence>
<keyword evidence="4" id="KW-1003">Cell membrane</keyword>
<feature type="transmembrane region" description="Helical" evidence="9">
    <location>
        <begin position="21"/>
        <end position="43"/>
    </location>
</feature>
<dbReference type="KEGG" id="zmm:Zmob_0080"/>
<dbReference type="GeneID" id="79903622"/>
<protein>
    <submittedName>
        <fullName evidence="11">Binding-protein-dependent transport systems inner membrane component</fullName>
    </submittedName>
</protein>
<evidence type="ECO:0000313" key="11">
    <source>
        <dbReference type="EMBL" id="AEH61935.1"/>
    </source>
</evidence>
<evidence type="ECO:0000313" key="12">
    <source>
        <dbReference type="Proteomes" id="UP000001494"/>
    </source>
</evidence>
<dbReference type="EMBL" id="CP002850">
    <property type="protein sequence ID" value="AEH61935.1"/>
    <property type="molecule type" value="Genomic_DNA"/>
</dbReference>
<dbReference type="CDD" id="cd06261">
    <property type="entry name" value="TM_PBP2"/>
    <property type="match status" value="1"/>
</dbReference>
<dbReference type="SUPFAM" id="SSF161098">
    <property type="entry name" value="MetI-like"/>
    <property type="match status" value="1"/>
</dbReference>
<feature type="domain" description="ABC transmembrane type-1" evidence="10">
    <location>
        <begin position="72"/>
        <end position="256"/>
    </location>
</feature>
<evidence type="ECO:0000256" key="4">
    <source>
        <dbReference type="ARBA" id="ARBA00022475"/>
    </source>
</evidence>
<dbReference type="OrthoDB" id="9799271at2"/>
<evidence type="ECO:0000259" key="10">
    <source>
        <dbReference type="PROSITE" id="PS50928"/>
    </source>
</evidence>
<comment type="similarity">
    <text evidence="2 9">Belongs to the binding-protein-dependent transport system permease family.</text>
</comment>
<keyword evidence="3 9" id="KW-0813">Transport</keyword>
<evidence type="ECO:0000256" key="1">
    <source>
        <dbReference type="ARBA" id="ARBA00004651"/>
    </source>
</evidence>
<evidence type="ECO:0000256" key="8">
    <source>
        <dbReference type="ARBA" id="ARBA00056719"/>
    </source>
</evidence>
<dbReference type="HOGENOM" id="CLU_046113_1_2_5"/>
<dbReference type="PANTHER" id="PTHR30151">
    <property type="entry name" value="ALKANE SULFONATE ABC TRANSPORTER-RELATED, MEMBRANE SUBUNIT"/>
    <property type="match status" value="1"/>
</dbReference>
<feature type="transmembrane region" description="Helical" evidence="9">
    <location>
        <begin position="232"/>
        <end position="256"/>
    </location>
</feature>
<dbReference type="RefSeq" id="WP_012816885.1">
    <property type="nucleotide sequence ID" value="NC_017262.1"/>
</dbReference>
<evidence type="ECO:0000256" key="3">
    <source>
        <dbReference type="ARBA" id="ARBA00022448"/>
    </source>
</evidence>
<dbReference type="eggNOG" id="COG0600">
    <property type="taxonomic scope" value="Bacteria"/>
</dbReference>
<name>A0A0H3FVZ0_ZYMMA</name>
<dbReference type="InterPro" id="IPR000515">
    <property type="entry name" value="MetI-like"/>
</dbReference>
<dbReference type="Gene3D" id="1.10.3720.10">
    <property type="entry name" value="MetI-like"/>
    <property type="match status" value="1"/>
</dbReference>
<comment type="function">
    <text evidence="8">Probably part of an ABC transporter complex. Probably responsible for the translocation of the substrate across the membrane.</text>
</comment>
<gene>
    <name evidence="11" type="ordered locus">Zmob_0080</name>
</gene>
<feature type="transmembrane region" description="Helical" evidence="9">
    <location>
        <begin position="120"/>
        <end position="136"/>
    </location>
</feature>
<sequence>MKFSTIHLRLKSVNSLPIETILWHRFLFPCLIPIIALLAWFFLTQGQNSESIFPTPQSVWHVTVRLTKNGVLWNNLWVSSLRAIAGFIIGGGIGFLLGVLNGQFKIAEEILNTPIQMIRNVPHLALLPLILIWFGLGETSKIILIALGCFFPIYLNSFYGIRHIDKKLLEMGKVYGLTHRETFQNIIFPGATPSIMVGIRQSLGRMWITLIVAETVAAKSGIGYMATNAREFMQIDIIVLTLIIYAVLGSFSDFAAAKIEKHLLRWHQNYRKILEES</sequence>
<evidence type="ECO:0000256" key="7">
    <source>
        <dbReference type="ARBA" id="ARBA00023136"/>
    </source>
</evidence>
<reference evidence="11 12" key="1">
    <citation type="journal article" date="2011" name="J. Bacteriol.">
        <title>Genome sequence of the ethanol-producing Zymomonas mobilis subsp. mobilis lectotype strain ATCC 10988.</title>
        <authorList>
            <person name="Pappas K.M."/>
            <person name="Kouvelis V.N."/>
            <person name="Saunders E."/>
            <person name="Brettin T.S."/>
            <person name="Bruce D."/>
            <person name="Detter C."/>
            <person name="Balakireva M."/>
            <person name="Han C.S."/>
            <person name="Savvakis G."/>
            <person name="Kyrpides N.C."/>
            <person name="Typas M.A."/>
        </authorList>
    </citation>
    <scope>NUCLEOTIDE SEQUENCE [LARGE SCALE GENOMIC DNA]</scope>
    <source>
        <strain evidence="12">ATCC 10988 / DSM 424 / CCUG 17860 / LMG 404 / NCIMB 8938 / NRRL B-806 / ZM1</strain>
    </source>
</reference>
<dbReference type="GO" id="GO:0005886">
    <property type="term" value="C:plasma membrane"/>
    <property type="evidence" value="ECO:0007669"/>
    <property type="project" value="UniProtKB-SubCell"/>
</dbReference>
<evidence type="ECO:0000256" key="5">
    <source>
        <dbReference type="ARBA" id="ARBA00022692"/>
    </source>
</evidence>
<organism evidence="11 12">
    <name type="scientific">Zymomonas mobilis subsp. mobilis (strain ATCC 10988 / DSM 424 / LMG 404 / NCIMB 8938 / NRRL B-806 / ZM1)</name>
    <dbReference type="NCBI Taxonomy" id="555217"/>
    <lineage>
        <taxon>Bacteria</taxon>
        <taxon>Pseudomonadati</taxon>
        <taxon>Pseudomonadota</taxon>
        <taxon>Alphaproteobacteria</taxon>
        <taxon>Sphingomonadales</taxon>
        <taxon>Zymomonadaceae</taxon>
        <taxon>Zymomonas</taxon>
    </lineage>
</organism>
<feature type="transmembrane region" description="Helical" evidence="9">
    <location>
        <begin position="76"/>
        <end position="100"/>
    </location>
</feature>
<accession>A0A0H3FVZ0</accession>
<proteinExistence type="inferred from homology"/>
<evidence type="ECO:0000256" key="9">
    <source>
        <dbReference type="RuleBase" id="RU363032"/>
    </source>
</evidence>
<dbReference type="Proteomes" id="UP000001494">
    <property type="component" value="Chromosome"/>
</dbReference>
<dbReference type="PANTHER" id="PTHR30151:SF38">
    <property type="entry name" value="ALIPHATIC SULFONATES TRANSPORT PERMEASE PROTEIN SSUC-RELATED"/>
    <property type="match status" value="1"/>
</dbReference>